<organism evidence="2 3">
    <name type="scientific">Tanacetum coccineum</name>
    <dbReference type="NCBI Taxonomy" id="301880"/>
    <lineage>
        <taxon>Eukaryota</taxon>
        <taxon>Viridiplantae</taxon>
        <taxon>Streptophyta</taxon>
        <taxon>Embryophyta</taxon>
        <taxon>Tracheophyta</taxon>
        <taxon>Spermatophyta</taxon>
        <taxon>Magnoliopsida</taxon>
        <taxon>eudicotyledons</taxon>
        <taxon>Gunneridae</taxon>
        <taxon>Pentapetalae</taxon>
        <taxon>asterids</taxon>
        <taxon>campanulids</taxon>
        <taxon>Asterales</taxon>
        <taxon>Asteraceae</taxon>
        <taxon>Asteroideae</taxon>
        <taxon>Anthemideae</taxon>
        <taxon>Anthemidinae</taxon>
        <taxon>Tanacetum</taxon>
    </lineage>
</organism>
<reference evidence="2" key="2">
    <citation type="submission" date="2022-01" db="EMBL/GenBank/DDBJ databases">
        <authorList>
            <person name="Yamashiro T."/>
            <person name="Shiraishi A."/>
            <person name="Satake H."/>
            <person name="Nakayama K."/>
        </authorList>
    </citation>
    <scope>NUCLEOTIDE SEQUENCE</scope>
</reference>
<feature type="compositionally biased region" description="Basic and acidic residues" evidence="1">
    <location>
        <begin position="54"/>
        <end position="69"/>
    </location>
</feature>
<evidence type="ECO:0000313" key="2">
    <source>
        <dbReference type="EMBL" id="GJS56723.1"/>
    </source>
</evidence>
<feature type="compositionally biased region" description="Low complexity" evidence="1">
    <location>
        <begin position="70"/>
        <end position="87"/>
    </location>
</feature>
<feature type="region of interest" description="Disordered" evidence="1">
    <location>
        <begin position="28"/>
        <end position="87"/>
    </location>
</feature>
<gene>
    <name evidence="2" type="ORF">Tco_0651507</name>
</gene>
<comment type="caution">
    <text evidence="2">The sequence shown here is derived from an EMBL/GenBank/DDBJ whole genome shotgun (WGS) entry which is preliminary data.</text>
</comment>
<feature type="compositionally biased region" description="Basic and acidic residues" evidence="1">
    <location>
        <begin position="30"/>
        <end position="47"/>
    </location>
</feature>
<name>A0ABQ4WVB1_9ASTR</name>
<proteinExistence type="predicted"/>
<dbReference type="EMBL" id="BQNB010008956">
    <property type="protein sequence ID" value="GJS56723.1"/>
    <property type="molecule type" value="Genomic_DNA"/>
</dbReference>
<sequence>MSLLNHSLHMKLLDKSLFSTYDKLYSLNRSQEDKDKDEDPSIRSERGLKKKKTSKDTEPTKGLKIKESKSGSSKGTKSQSKSSGKSI</sequence>
<keyword evidence="3" id="KW-1185">Reference proteome</keyword>
<protein>
    <submittedName>
        <fullName evidence="2">Uncharacterized protein</fullName>
    </submittedName>
</protein>
<dbReference type="Proteomes" id="UP001151760">
    <property type="component" value="Unassembled WGS sequence"/>
</dbReference>
<accession>A0ABQ4WVB1</accession>
<evidence type="ECO:0000256" key="1">
    <source>
        <dbReference type="SAM" id="MobiDB-lite"/>
    </source>
</evidence>
<reference evidence="2" key="1">
    <citation type="journal article" date="2022" name="Int. J. Mol. Sci.">
        <title>Draft Genome of Tanacetum Coccineum: Genomic Comparison of Closely Related Tanacetum-Family Plants.</title>
        <authorList>
            <person name="Yamashiro T."/>
            <person name="Shiraishi A."/>
            <person name="Nakayama K."/>
            <person name="Satake H."/>
        </authorList>
    </citation>
    <scope>NUCLEOTIDE SEQUENCE</scope>
</reference>
<evidence type="ECO:0000313" key="3">
    <source>
        <dbReference type="Proteomes" id="UP001151760"/>
    </source>
</evidence>